<evidence type="ECO:0000256" key="1">
    <source>
        <dbReference type="PROSITE-ProRule" id="PRU00236"/>
    </source>
</evidence>
<gene>
    <name evidence="2" type="ORF">D4A81_05865</name>
</gene>
<comment type="caution">
    <text evidence="1">Lacks conserved residue(s) required for the propagation of feature annotation.</text>
</comment>
<dbReference type="AlphaFoldDB" id="A0A385PZR2"/>
<dbReference type="EMBL" id="CP032364">
    <property type="protein sequence ID" value="AYA99502.1"/>
    <property type="molecule type" value="Genomic_DNA"/>
</dbReference>
<dbReference type="RefSeq" id="WP_111524987.1">
    <property type="nucleotide sequence ID" value="NZ_CP032364.1"/>
</dbReference>
<dbReference type="SUPFAM" id="SSF52467">
    <property type="entry name" value="DHS-like NAD/FAD-binding domain"/>
    <property type="match status" value="1"/>
</dbReference>
<reference evidence="2 3" key="1">
    <citation type="submission" date="2018-09" db="EMBL/GenBank/DDBJ databases">
        <title>Genome sequencing of Lachnoanaerobaculum umeaense DSM 23576.</title>
        <authorList>
            <person name="Kook J.-K."/>
            <person name="Park S.-N."/>
            <person name="Lim Y.K."/>
        </authorList>
    </citation>
    <scope>NUCLEOTIDE SEQUENCE [LARGE SCALE GENOMIC DNA]</scope>
    <source>
        <strain evidence="3">DSM 23576 \ CCUG 58757</strain>
    </source>
</reference>
<dbReference type="Gene3D" id="3.40.50.1220">
    <property type="entry name" value="TPP-binding domain"/>
    <property type="match status" value="1"/>
</dbReference>
<dbReference type="InterPro" id="IPR026590">
    <property type="entry name" value="Ssirtuin_cat_dom"/>
</dbReference>
<protein>
    <submittedName>
        <fullName evidence="2">Uncharacterized protein</fullName>
    </submittedName>
</protein>
<sequence>MDKVFAKRPNGYQDSISKGIAAAHYFRGRASYGKGGMDAQIKRLKEEIENADAILIGAGAGLSTSAGFTYTGERFDKYFFDFAKTFGIKDIYSGGFYPFPKKEIFWAWWARHIYFNRYVDAPKPVYKDLFNLVKDKDYFVITTNVDHQFQRAGFDKKRLFYTQGDYGLFQSTNPDCKYTFDNKVWVEKALKAQGFIRNDKNEFIVPVNKDILMEIPTELIPKTQEGDDVTTNLRADDTFVEDGGWHNASSNYADFIRRHENLHILFLELGVGANTPVIIKYPFWQMTYDNKKAIYACLNYGEAFCPEKINDRSICIDGDIGEILSQLKEK</sequence>
<dbReference type="OrthoDB" id="394960at2"/>
<evidence type="ECO:0000313" key="2">
    <source>
        <dbReference type="EMBL" id="AYA99502.1"/>
    </source>
</evidence>
<accession>A0A385PZR2</accession>
<keyword evidence="3" id="KW-1185">Reference proteome</keyword>
<proteinExistence type="predicted"/>
<organism evidence="2 3">
    <name type="scientific">Lachnoanaerobaculum umeaense</name>
    <dbReference type="NCBI Taxonomy" id="617123"/>
    <lineage>
        <taxon>Bacteria</taxon>
        <taxon>Bacillati</taxon>
        <taxon>Bacillota</taxon>
        <taxon>Clostridia</taxon>
        <taxon>Lachnospirales</taxon>
        <taxon>Lachnospiraceae</taxon>
        <taxon>Lachnoanaerobaculum</taxon>
    </lineage>
</organism>
<dbReference type="KEGG" id="lua:D4A81_05865"/>
<dbReference type="InterPro" id="IPR029035">
    <property type="entry name" value="DHS-like_NAD/FAD-binding_dom"/>
</dbReference>
<dbReference type="PROSITE" id="PS50305">
    <property type="entry name" value="SIRTUIN"/>
    <property type="match status" value="1"/>
</dbReference>
<evidence type="ECO:0000313" key="3">
    <source>
        <dbReference type="Proteomes" id="UP000265562"/>
    </source>
</evidence>
<name>A0A385PZR2_9FIRM</name>
<dbReference type="Proteomes" id="UP000265562">
    <property type="component" value="Chromosome"/>
</dbReference>